<keyword evidence="2" id="KW-1185">Reference proteome</keyword>
<dbReference type="Proteomes" id="UP000275199">
    <property type="component" value="Unassembled WGS sequence"/>
</dbReference>
<sequence length="75" mass="8994">MAGQNRFNPRKLMRSKWTARQPQHREKHFMVTACHWSEDESTLLSIELEAVLTGRCQQLDWQDLHDADTWQQGWK</sequence>
<dbReference type="NCBIfam" id="TIGR02450">
    <property type="entry name" value="TIGR02450 family Trp-rich protein"/>
    <property type="match status" value="1"/>
</dbReference>
<protein>
    <submittedName>
        <fullName evidence="1">TIGR02450 family Trp-rich protein</fullName>
    </submittedName>
</protein>
<accession>A0ABX9XJ80</accession>
<evidence type="ECO:0000313" key="1">
    <source>
        <dbReference type="EMBL" id="ROZ85462.1"/>
    </source>
</evidence>
<dbReference type="EMBL" id="RKKU01000007">
    <property type="protein sequence ID" value="ROZ85462.1"/>
    <property type="molecule type" value="Genomic_DNA"/>
</dbReference>
<gene>
    <name evidence="1" type="ORF">EF096_07895</name>
</gene>
<proteinExistence type="predicted"/>
<comment type="caution">
    <text evidence="1">The sequence shown here is derived from an EMBL/GenBank/DDBJ whole genome shotgun (WGS) entry which is preliminary data.</text>
</comment>
<dbReference type="Pfam" id="PF09493">
    <property type="entry name" value="DUF2389"/>
    <property type="match status" value="1"/>
</dbReference>
<dbReference type="InterPro" id="IPR012663">
    <property type="entry name" value="CHP02450_Tryp"/>
</dbReference>
<evidence type="ECO:0000313" key="2">
    <source>
        <dbReference type="Proteomes" id="UP000275199"/>
    </source>
</evidence>
<reference evidence="1 2" key="1">
    <citation type="submission" date="2018-11" db="EMBL/GenBank/DDBJ databases">
        <authorList>
            <person name="Jang G.I."/>
            <person name="Hwang C.Y."/>
        </authorList>
    </citation>
    <scope>NUCLEOTIDE SEQUENCE [LARGE SCALE GENOMIC DNA]</scope>
    <source>
        <strain evidence="1 2">SSM26</strain>
    </source>
</reference>
<name>A0ABX9XJ80_9PSED</name>
<organism evidence="1 2">
    <name type="scientific">Pseudomonas neustonica</name>
    <dbReference type="NCBI Taxonomy" id="2487346"/>
    <lineage>
        <taxon>Bacteria</taxon>
        <taxon>Pseudomonadati</taxon>
        <taxon>Pseudomonadota</taxon>
        <taxon>Gammaproteobacteria</taxon>
        <taxon>Pseudomonadales</taxon>
        <taxon>Pseudomonadaceae</taxon>
        <taxon>Pseudomonas</taxon>
    </lineage>
</organism>